<evidence type="ECO:0000313" key="1">
    <source>
        <dbReference type="EMBL" id="MDL5154651.1"/>
    </source>
</evidence>
<dbReference type="RefSeq" id="WP_286050685.1">
    <property type="nucleotide sequence ID" value="NZ_JASVWF010000001.1"/>
</dbReference>
<accession>A0ABT7M1X4</accession>
<organism evidence="1 2">
    <name type="scientific">Actinomycetospora termitidis</name>
    <dbReference type="NCBI Taxonomy" id="3053470"/>
    <lineage>
        <taxon>Bacteria</taxon>
        <taxon>Bacillati</taxon>
        <taxon>Actinomycetota</taxon>
        <taxon>Actinomycetes</taxon>
        <taxon>Pseudonocardiales</taxon>
        <taxon>Pseudonocardiaceae</taxon>
        <taxon>Actinomycetospora</taxon>
    </lineage>
</organism>
<evidence type="ECO:0000313" key="2">
    <source>
        <dbReference type="Proteomes" id="UP001231924"/>
    </source>
</evidence>
<protein>
    <recommendedName>
        <fullName evidence="3">Cation-translocating P-type ATPase</fullName>
    </recommendedName>
</protein>
<gene>
    <name evidence="1" type="ORF">QRT03_01675</name>
</gene>
<name>A0ABT7M1X4_9PSEU</name>
<evidence type="ECO:0008006" key="3">
    <source>
        <dbReference type="Google" id="ProtNLM"/>
    </source>
</evidence>
<keyword evidence="2" id="KW-1185">Reference proteome</keyword>
<proteinExistence type="predicted"/>
<reference evidence="1 2" key="1">
    <citation type="submission" date="2023-06" db="EMBL/GenBank/DDBJ databases">
        <title>Actinomycetospora Odt1-22.</title>
        <authorList>
            <person name="Supong K."/>
        </authorList>
    </citation>
    <scope>NUCLEOTIDE SEQUENCE [LARGE SCALE GENOMIC DNA]</scope>
    <source>
        <strain evidence="1 2">Odt1-22</strain>
    </source>
</reference>
<comment type="caution">
    <text evidence="1">The sequence shown here is derived from an EMBL/GenBank/DDBJ whole genome shotgun (WGS) entry which is preliminary data.</text>
</comment>
<dbReference type="EMBL" id="JASVWF010000001">
    <property type="protein sequence ID" value="MDL5154651.1"/>
    <property type="molecule type" value="Genomic_DNA"/>
</dbReference>
<dbReference type="Proteomes" id="UP001231924">
    <property type="component" value="Unassembled WGS sequence"/>
</dbReference>
<sequence>MPSTGARLLGPAAGVVSDVFGPPLRALGLVHARRSSGRAGRTHLEVRGLDAPGEAGARKALVEELLAVPGVEGAVVNAVVGRVVVDHAPDVALERLVAVVEEVERRHGHADAAPDTDGSHPADVTPWSRQALALGFDLAGLGLAGVERLLGLLPVTRRVPPLLIGTLGLLDAVPASRGTAESTAGNAPTESWFSLGSAGLQALGSGPLGLLVDACYRAIRADEAASRRRVWQAWDAGAPLERHAAEPVRAYERPGSLRRGPVEKVGDTTGVATLTAFGAAAALLPERAAAVLLAGTPKAARWGREAYAAAAHHAVAEAGIVSMSHSALRQADRVDVVVLGEGLAELADTAAVVGRVVVVDDAATGYAVQRLQEAGRGVVLVSADDAEGLAAADVGIGLGDEAPWTAGLRCADTDQVRAVLAAVAGARAASIRAAVFALLGSAAGAPIAVTTSLVGLTGRANAPVSLAALAAIGVNTWAGRTSTRSARPVHEGRIRAS</sequence>